<evidence type="ECO:0000256" key="1">
    <source>
        <dbReference type="SAM" id="Phobius"/>
    </source>
</evidence>
<name>A0A261ET16_9BIFI</name>
<keyword evidence="1" id="KW-0812">Transmembrane</keyword>
<gene>
    <name evidence="2" type="ORF">BOCO_0514</name>
</gene>
<keyword evidence="1" id="KW-0472">Membrane</keyword>
<keyword evidence="1" id="KW-1133">Transmembrane helix</keyword>
<sequence length="217" mass="25413">MLITTFSIADYTNVITAMATVAAIFVSIAQLRKTLKTQEQNKIEDSYYSHRYEAFLVDAWIARKGNERRLIIDNESRGAIRDVKVHVLWPSLDTYDRQLDNLQFHVAPKCHKPWRLLPRGVWCIQTNIQKGYASWDYPKEDTDNFASSPVFFDPKTSHSFEQYALISIDFKDIYDNTWRRVYEDTLAHHEVEAGLYLINTTDPRLRRFISTNSDRLA</sequence>
<dbReference type="OrthoDB" id="3238293at2"/>
<organism evidence="2 3">
    <name type="scientific">Bombiscardovia coagulans</name>
    <dbReference type="NCBI Taxonomy" id="686666"/>
    <lineage>
        <taxon>Bacteria</taxon>
        <taxon>Bacillati</taxon>
        <taxon>Actinomycetota</taxon>
        <taxon>Actinomycetes</taxon>
        <taxon>Bifidobacteriales</taxon>
        <taxon>Bifidobacteriaceae</taxon>
        <taxon>Bombiscardovia</taxon>
    </lineage>
</organism>
<comment type="caution">
    <text evidence="2">The sequence shown here is derived from an EMBL/GenBank/DDBJ whole genome shotgun (WGS) entry which is preliminary data.</text>
</comment>
<dbReference type="Proteomes" id="UP000216004">
    <property type="component" value="Unassembled WGS sequence"/>
</dbReference>
<protein>
    <submittedName>
        <fullName evidence="2">Uncharacterized protein</fullName>
    </submittedName>
</protein>
<dbReference type="EMBL" id="MWWS01000004">
    <property type="protein sequence ID" value="OZG49997.1"/>
    <property type="molecule type" value="Genomic_DNA"/>
</dbReference>
<accession>A0A261ET16</accession>
<evidence type="ECO:0000313" key="2">
    <source>
        <dbReference type="EMBL" id="OZG49997.1"/>
    </source>
</evidence>
<evidence type="ECO:0000313" key="3">
    <source>
        <dbReference type="Proteomes" id="UP000216004"/>
    </source>
</evidence>
<reference evidence="2 3" key="1">
    <citation type="journal article" date="2017" name="BMC Genomics">
        <title>Comparative genomic and phylogenomic analyses of the Bifidobacteriaceae family.</title>
        <authorList>
            <person name="Lugli G.A."/>
            <person name="Milani C."/>
            <person name="Turroni F."/>
            <person name="Duranti S."/>
            <person name="Mancabelli L."/>
            <person name="Mangifesta M."/>
            <person name="Ferrario C."/>
            <person name="Modesto M."/>
            <person name="Mattarelli P."/>
            <person name="Jiri K."/>
            <person name="van Sinderen D."/>
            <person name="Ventura M."/>
        </authorList>
    </citation>
    <scope>NUCLEOTIDE SEQUENCE [LARGE SCALE GENOMIC DNA]</scope>
    <source>
        <strain evidence="2 3">DSM 22924</strain>
    </source>
</reference>
<feature type="transmembrane region" description="Helical" evidence="1">
    <location>
        <begin position="12"/>
        <end position="31"/>
    </location>
</feature>
<proteinExistence type="predicted"/>
<keyword evidence="3" id="KW-1185">Reference proteome</keyword>
<dbReference type="AlphaFoldDB" id="A0A261ET16"/>
<dbReference type="RefSeq" id="WP_094722540.1">
    <property type="nucleotide sequence ID" value="NZ_MWWS01000004.1"/>
</dbReference>